<comment type="caution">
    <text evidence="1">The sequence shown here is derived from an EMBL/GenBank/DDBJ whole genome shotgun (WGS) entry which is preliminary data.</text>
</comment>
<reference evidence="1 2" key="1">
    <citation type="submission" date="2020-08" db="EMBL/GenBank/DDBJ databases">
        <title>Whole-Genome Sequence of French Clinical Streptomyces mexicanus Strain Q0842.</title>
        <authorList>
            <person name="Boxberger M."/>
            <person name="La Scola B."/>
        </authorList>
    </citation>
    <scope>NUCLEOTIDE SEQUENCE [LARGE SCALE GENOMIC DNA]</scope>
    <source>
        <strain evidence="1 2">Marseille-Q0842</strain>
    </source>
</reference>
<protein>
    <submittedName>
        <fullName evidence="1">Uncharacterized protein</fullName>
    </submittedName>
</protein>
<sequence>MLGILHAELGLSLPRFALTHGRLHTFTTRSWTRAPHAGEAFVSLDFARHRP</sequence>
<dbReference type="Proteomes" id="UP000517694">
    <property type="component" value="Unassembled WGS sequence"/>
</dbReference>
<evidence type="ECO:0000313" key="1">
    <source>
        <dbReference type="EMBL" id="MBC2867132.1"/>
    </source>
</evidence>
<dbReference type="EMBL" id="JACMHY010000007">
    <property type="protein sequence ID" value="MBC2867132.1"/>
    <property type="molecule type" value="Genomic_DNA"/>
</dbReference>
<evidence type="ECO:0000313" key="2">
    <source>
        <dbReference type="Proteomes" id="UP000517694"/>
    </source>
</evidence>
<dbReference type="AlphaFoldDB" id="A0A7X1I1L5"/>
<dbReference type="RefSeq" id="WP_185947750.1">
    <property type="nucleotide sequence ID" value="NZ_JACMHY010000007.1"/>
</dbReference>
<gene>
    <name evidence="1" type="ORF">H1R13_19815</name>
</gene>
<name>A0A7X1I1L5_9ACTN</name>
<organism evidence="1 2">
    <name type="scientific">Streptomyces mexicanus</name>
    <dbReference type="NCBI Taxonomy" id="178566"/>
    <lineage>
        <taxon>Bacteria</taxon>
        <taxon>Bacillati</taxon>
        <taxon>Actinomycetota</taxon>
        <taxon>Actinomycetes</taxon>
        <taxon>Kitasatosporales</taxon>
        <taxon>Streptomycetaceae</taxon>
        <taxon>Streptomyces</taxon>
    </lineage>
</organism>
<proteinExistence type="predicted"/>
<accession>A0A7X1I1L5</accession>
<keyword evidence="2" id="KW-1185">Reference proteome</keyword>